<organism evidence="1">
    <name type="scientific">Arundo donax</name>
    <name type="common">Giant reed</name>
    <name type="synonym">Donax arundinaceus</name>
    <dbReference type="NCBI Taxonomy" id="35708"/>
    <lineage>
        <taxon>Eukaryota</taxon>
        <taxon>Viridiplantae</taxon>
        <taxon>Streptophyta</taxon>
        <taxon>Embryophyta</taxon>
        <taxon>Tracheophyta</taxon>
        <taxon>Spermatophyta</taxon>
        <taxon>Magnoliopsida</taxon>
        <taxon>Liliopsida</taxon>
        <taxon>Poales</taxon>
        <taxon>Poaceae</taxon>
        <taxon>PACMAD clade</taxon>
        <taxon>Arundinoideae</taxon>
        <taxon>Arundineae</taxon>
        <taxon>Arundo</taxon>
    </lineage>
</organism>
<reference evidence="1" key="1">
    <citation type="submission" date="2014-09" db="EMBL/GenBank/DDBJ databases">
        <authorList>
            <person name="Magalhaes I.L.F."/>
            <person name="Oliveira U."/>
            <person name="Santos F.R."/>
            <person name="Vidigal T.H.D.A."/>
            <person name="Brescovit A.D."/>
            <person name="Santos A.J."/>
        </authorList>
    </citation>
    <scope>NUCLEOTIDE SEQUENCE</scope>
    <source>
        <tissue evidence="1">Shoot tissue taken approximately 20 cm above the soil surface</tissue>
    </source>
</reference>
<reference evidence="1" key="2">
    <citation type="journal article" date="2015" name="Data Brief">
        <title>Shoot transcriptome of the giant reed, Arundo donax.</title>
        <authorList>
            <person name="Barrero R.A."/>
            <person name="Guerrero F.D."/>
            <person name="Moolhuijzen P."/>
            <person name="Goolsby J.A."/>
            <person name="Tidwell J."/>
            <person name="Bellgard S.E."/>
            <person name="Bellgard M.I."/>
        </authorList>
    </citation>
    <scope>NUCLEOTIDE SEQUENCE</scope>
    <source>
        <tissue evidence="1">Shoot tissue taken approximately 20 cm above the soil surface</tissue>
    </source>
</reference>
<dbReference type="AlphaFoldDB" id="A0A0A9C1L5"/>
<sequence length="27" mass="3427">MFGICSLAEYLILMFMRRCRYHEWMII</sequence>
<proteinExistence type="predicted"/>
<dbReference type="EMBL" id="GBRH01228434">
    <property type="protein sequence ID" value="JAD69461.1"/>
    <property type="molecule type" value="Transcribed_RNA"/>
</dbReference>
<name>A0A0A9C1L5_ARUDO</name>
<evidence type="ECO:0000313" key="1">
    <source>
        <dbReference type="EMBL" id="JAD69461.1"/>
    </source>
</evidence>
<protein>
    <submittedName>
        <fullName evidence="1">Uncharacterized protein</fullName>
    </submittedName>
</protein>
<accession>A0A0A9C1L5</accession>